<dbReference type="HOGENOM" id="CLU_1341938_0_0_5"/>
<dbReference type="AlphaFoldDB" id="Q0ARI5"/>
<feature type="chain" id="PRO_5004168651" description="Secreted protein" evidence="2">
    <location>
        <begin position="22"/>
        <end position="204"/>
    </location>
</feature>
<evidence type="ECO:0008006" key="5">
    <source>
        <dbReference type="Google" id="ProtNLM"/>
    </source>
</evidence>
<organism evidence="3 4">
    <name type="scientific">Maricaulis maris (strain MCS10)</name>
    <name type="common">Caulobacter maris</name>
    <dbReference type="NCBI Taxonomy" id="394221"/>
    <lineage>
        <taxon>Bacteria</taxon>
        <taxon>Pseudomonadati</taxon>
        <taxon>Pseudomonadota</taxon>
        <taxon>Alphaproteobacteria</taxon>
        <taxon>Maricaulales</taxon>
        <taxon>Maricaulaceae</taxon>
        <taxon>Maricaulis</taxon>
    </lineage>
</organism>
<proteinExistence type="predicted"/>
<gene>
    <name evidence="3" type="ordered locus">Mmar10_0809</name>
</gene>
<feature type="signal peptide" evidence="2">
    <location>
        <begin position="1"/>
        <end position="21"/>
    </location>
</feature>
<sequence length="204" mass="22580" precursor="true">MMMRTFLTAGLMALISASAQAQLQPYYCPDPGDVWVVETEFPDAPGWRHAARVRGNDLDGSDRMRRPIPSGRITARPATGPRGQSSTPTENRPLVAPMLTHDRAVSIRESTDPNSRDLPPVIAVLDWVRVETRSSSLVCRYSLDDGASYGRHATVSIPINRRDCLPLHTNTAWSYDSNAGGEVCNEARTSCQFYCSAERVLESW</sequence>
<protein>
    <recommendedName>
        <fullName evidence="5">Secreted protein</fullName>
    </recommendedName>
</protein>
<evidence type="ECO:0000256" key="1">
    <source>
        <dbReference type="SAM" id="MobiDB-lite"/>
    </source>
</evidence>
<evidence type="ECO:0000313" key="3">
    <source>
        <dbReference type="EMBL" id="ABI65102.1"/>
    </source>
</evidence>
<evidence type="ECO:0000313" key="4">
    <source>
        <dbReference type="Proteomes" id="UP000001964"/>
    </source>
</evidence>
<accession>Q0ARI5</accession>
<reference evidence="3 4" key="1">
    <citation type="submission" date="2006-08" db="EMBL/GenBank/DDBJ databases">
        <title>Complete sequence of Maricaulis maris MCS10.</title>
        <authorList>
            <consortium name="US DOE Joint Genome Institute"/>
            <person name="Copeland A."/>
            <person name="Lucas S."/>
            <person name="Lapidus A."/>
            <person name="Barry K."/>
            <person name="Detter J.C."/>
            <person name="Glavina del Rio T."/>
            <person name="Hammon N."/>
            <person name="Israni S."/>
            <person name="Dalin E."/>
            <person name="Tice H."/>
            <person name="Pitluck S."/>
            <person name="Saunders E."/>
            <person name="Brettin T."/>
            <person name="Bruce D."/>
            <person name="Han C."/>
            <person name="Tapia R."/>
            <person name="Gilna P."/>
            <person name="Schmutz J."/>
            <person name="Larimer F."/>
            <person name="Land M."/>
            <person name="Hauser L."/>
            <person name="Kyrpides N."/>
            <person name="Mikhailova N."/>
            <person name="Viollier P."/>
            <person name="Stephens C."/>
            <person name="Richardson P."/>
        </authorList>
    </citation>
    <scope>NUCLEOTIDE SEQUENCE [LARGE SCALE GENOMIC DNA]</scope>
    <source>
        <strain evidence="3 4">MCS10</strain>
    </source>
</reference>
<evidence type="ECO:0000256" key="2">
    <source>
        <dbReference type="SAM" id="SignalP"/>
    </source>
</evidence>
<name>Q0ARI5_MARMM</name>
<dbReference type="EMBL" id="CP000449">
    <property type="protein sequence ID" value="ABI65102.1"/>
    <property type="molecule type" value="Genomic_DNA"/>
</dbReference>
<dbReference type="Proteomes" id="UP000001964">
    <property type="component" value="Chromosome"/>
</dbReference>
<keyword evidence="4" id="KW-1185">Reference proteome</keyword>
<keyword evidence="2" id="KW-0732">Signal</keyword>
<feature type="region of interest" description="Disordered" evidence="1">
    <location>
        <begin position="58"/>
        <end position="93"/>
    </location>
</feature>
<dbReference type="KEGG" id="mmr:Mmar10_0809"/>